<dbReference type="SUPFAM" id="SSF56112">
    <property type="entry name" value="Protein kinase-like (PK-like)"/>
    <property type="match status" value="1"/>
</dbReference>
<organism evidence="2 3">
    <name type="scientific">Nocardioides potassii</name>
    <dbReference type="NCBI Taxonomy" id="2911371"/>
    <lineage>
        <taxon>Bacteria</taxon>
        <taxon>Bacillati</taxon>
        <taxon>Actinomycetota</taxon>
        <taxon>Actinomycetes</taxon>
        <taxon>Propionibacteriales</taxon>
        <taxon>Nocardioidaceae</taxon>
        <taxon>Nocardioides</taxon>
    </lineage>
</organism>
<gene>
    <name evidence="2" type="ORF">L2K70_14935</name>
</gene>
<sequence length="310" mass="34692">MSEPQDRWRDPQFVSGAHAWIHEQLDHTVSPVLEIQQTHVTDWSTVMRVTTRYRTSWFKANDESMRHEAAVTAFLAPRSGERVPRPQAYDPGTGWMLTADMSPRLREVIAEERSLARWHDALRGYAGIQIACEDAVDELLALGLPDRRLATLPGAYADLVAGLPDADRRLPPASDVEELCARLASYGIRETVQHDDLHDGQVFLPTHSHAHILDWGDACVSHPFFTLAVTLEGVIAWGVEDVEDSEDLGPHLTAYLEPYAARYGTTVAHLRGAAEIAMRLGWVCRAVNGHLPQDPDRTRVRLKMFLDGKP</sequence>
<protein>
    <submittedName>
        <fullName evidence="2">Aminoglycoside phosphotransferase family protein</fullName>
    </submittedName>
</protein>
<dbReference type="Pfam" id="PF01636">
    <property type="entry name" value="APH"/>
    <property type="match status" value="1"/>
</dbReference>
<proteinExistence type="predicted"/>
<dbReference type="InterPro" id="IPR011009">
    <property type="entry name" value="Kinase-like_dom_sf"/>
</dbReference>
<dbReference type="RefSeq" id="WP_236402978.1">
    <property type="nucleotide sequence ID" value="NZ_JAKJHZ010000009.1"/>
</dbReference>
<dbReference type="EMBL" id="JAKJHZ010000009">
    <property type="protein sequence ID" value="MCF6378909.1"/>
    <property type="molecule type" value="Genomic_DNA"/>
</dbReference>
<evidence type="ECO:0000259" key="1">
    <source>
        <dbReference type="Pfam" id="PF01636"/>
    </source>
</evidence>
<dbReference type="InterPro" id="IPR002575">
    <property type="entry name" value="Aminoglycoside_PTrfase"/>
</dbReference>
<comment type="caution">
    <text evidence="2">The sequence shown here is derived from an EMBL/GenBank/DDBJ whole genome shotgun (WGS) entry which is preliminary data.</text>
</comment>
<reference evidence="2 3" key="1">
    <citation type="submission" date="2022-01" db="EMBL/GenBank/DDBJ databases">
        <title>Nocardioides sp. nov., an actinomycete isolated from mining soil.</title>
        <authorList>
            <person name="Liu L."/>
        </authorList>
    </citation>
    <scope>NUCLEOTIDE SEQUENCE [LARGE SCALE GENOMIC DNA]</scope>
    <source>
        <strain evidence="2 3">KLBMP 9356</strain>
    </source>
</reference>
<accession>A0ABS9HEG9</accession>
<keyword evidence="3" id="KW-1185">Reference proteome</keyword>
<dbReference type="Proteomes" id="UP001201161">
    <property type="component" value="Unassembled WGS sequence"/>
</dbReference>
<feature type="domain" description="Aminoglycoside phosphotransferase" evidence="1">
    <location>
        <begin position="51"/>
        <end position="262"/>
    </location>
</feature>
<name>A0ABS9HEG9_9ACTN</name>
<evidence type="ECO:0000313" key="3">
    <source>
        <dbReference type="Proteomes" id="UP001201161"/>
    </source>
</evidence>
<evidence type="ECO:0000313" key="2">
    <source>
        <dbReference type="EMBL" id="MCF6378909.1"/>
    </source>
</evidence>